<keyword evidence="2" id="KW-1185">Reference proteome</keyword>
<dbReference type="OrthoDB" id="121064at2"/>
<dbReference type="EMBL" id="CP003261">
    <property type="protein sequence ID" value="AGK96297.1"/>
    <property type="molecule type" value="Genomic_DNA"/>
</dbReference>
<proteinExistence type="predicted"/>
<dbReference type="Proteomes" id="UP000013523">
    <property type="component" value="Chromosome"/>
</dbReference>
<evidence type="ECO:0008006" key="3">
    <source>
        <dbReference type="Google" id="ProtNLM"/>
    </source>
</evidence>
<dbReference type="HOGENOM" id="CLU_129126_1_0_9"/>
<dbReference type="RefSeq" id="WP_015614620.1">
    <property type="nucleotide sequence ID" value="NC_021182.1"/>
</dbReference>
<dbReference type="AlphaFoldDB" id="R4JZN8"/>
<name>R4JZN8_CLOPA</name>
<dbReference type="eggNOG" id="COG3543">
    <property type="taxonomic scope" value="Bacteria"/>
</dbReference>
<dbReference type="Pfam" id="PF06935">
    <property type="entry name" value="DUF1284"/>
    <property type="match status" value="1"/>
</dbReference>
<evidence type="ECO:0000313" key="1">
    <source>
        <dbReference type="EMBL" id="AGK96297.1"/>
    </source>
</evidence>
<reference evidence="1 2" key="1">
    <citation type="submission" date="2012-01" db="EMBL/GenBank/DDBJ databases">
        <title>Complete sequence of chromosome of Clostridium pasteurianum BC1.</title>
        <authorList>
            <consortium name="US DOE Joint Genome Institute"/>
            <person name="Lucas S."/>
            <person name="Han J."/>
            <person name="Lapidus A."/>
            <person name="Cheng J.-F."/>
            <person name="Goodwin L."/>
            <person name="Pitluck S."/>
            <person name="Peters L."/>
            <person name="Mikhailova N."/>
            <person name="Teshima H."/>
            <person name="Detter J.C."/>
            <person name="Han C."/>
            <person name="Tapia R."/>
            <person name="Land M."/>
            <person name="Hauser L."/>
            <person name="Kyrpides N."/>
            <person name="Ivanova N."/>
            <person name="Pagani I."/>
            <person name="Dunn J."/>
            <person name="Taghavi S."/>
            <person name="Francis A."/>
            <person name="van der Lelie D."/>
            <person name="Woyke T."/>
        </authorList>
    </citation>
    <scope>NUCLEOTIDE SEQUENCE [LARGE SCALE GENOMIC DNA]</scope>
    <source>
        <strain evidence="1 2">BC1</strain>
    </source>
</reference>
<dbReference type="PATRIC" id="fig|86416.3.peg.1311"/>
<sequence>MDKKILSIRAHHFLCIQGFQGYGYSEDFVRNMTGIIKYIRENSDCKINLISSCDDICSACSNNKEQYCCNKEVDNMDNAVLIKLGLKEGCTINAADVIKLVNRKLKTEEDIKDICGNCRWTEKCLWRLTHIL</sequence>
<dbReference type="KEGG" id="cpas:Clopa_1311"/>
<dbReference type="InterPro" id="IPR009702">
    <property type="entry name" value="DUF1284"/>
</dbReference>
<dbReference type="STRING" id="86416.Clopa_1311"/>
<gene>
    <name evidence="1" type="ORF">Clopa_1311</name>
</gene>
<organism evidence="1 2">
    <name type="scientific">Clostridium pasteurianum BC1</name>
    <dbReference type="NCBI Taxonomy" id="86416"/>
    <lineage>
        <taxon>Bacteria</taxon>
        <taxon>Bacillati</taxon>
        <taxon>Bacillota</taxon>
        <taxon>Clostridia</taxon>
        <taxon>Eubacteriales</taxon>
        <taxon>Clostridiaceae</taxon>
        <taxon>Clostridium</taxon>
    </lineage>
</organism>
<protein>
    <recommendedName>
        <fullName evidence="3">DUF1284 domain-containing protein</fullName>
    </recommendedName>
</protein>
<evidence type="ECO:0000313" key="2">
    <source>
        <dbReference type="Proteomes" id="UP000013523"/>
    </source>
</evidence>
<accession>R4JZN8</accession>